<sequence>MQSGRSFRRTAEILLLGTFALLILAPVAALLFEAATPLTHGQSWRTLLGHDLFANLLATLELAALTAALSLIAGALLAGLVEATPVRWQQGLEPLLLGSFLMPPYLTAVAWSLIAGPVGLWNQVLGHGGLALAKLLYALPGMAIVMALHLTPLVYVMASAALRGVDHRLIETAQVHGASPLRARWMAYRPGVAPALLAATLLVFLASTEEFGVPKVLGDMAGVQVLSVAVEQALDVWPVNLPRAAGIGLLLGTLALLIWLLALPLTRMTATSAQRRAVKTRRWCALPPLLFAVIATGLPLGAIGVTALQKAVTNGLASGNWTWKHFAQVLTPGDGGLAALQTSIGLSVGTSVAGMALAVTGLFILQRFPERTRRFLEVLGYAPQAIPGVVMATGLILFWNAPGNPLPIYGHVPIIGLAYLALTLPYALRYAASGLQQVPVGLSQAASVHGARPPRVLTQIHLPLAWPHVLAGGAVLFAFCMRELAASILLQPPGTQVISTYVYAQFDQGNVNDGMALAVVGIASTLLVLIAVRGVVQGLSTTRSAEASASAK</sequence>
<protein>
    <submittedName>
        <fullName evidence="10">Binding-protein-dependent transport systems inner membrane component</fullName>
    </submittedName>
</protein>
<reference evidence="10" key="1">
    <citation type="submission" date="2010-04" db="EMBL/GenBank/DDBJ databases">
        <title>Complete sequence of Thiomonas intermedia K12.</title>
        <authorList>
            <consortium name="US DOE Joint Genome Institute"/>
            <person name="Lucas S."/>
            <person name="Copeland A."/>
            <person name="Lapidus A."/>
            <person name="Cheng J.-F."/>
            <person name="Bruce D."/>
            <person name="Goodwin L."/>
            <person name="Pitluck S."/>
            <person name="Davenport K."/>
            <person name="Detter J.C."/>
            <person name="Han C."/>
            <person name="Tapia R."/>
            <person name="Land M."/>
            <person name="Hauser L."/>
            <person name="Kyrpides N."/>
            <person name="Ovchinnikova G."/>
            <person name="Kerfeld C.A."/>
            <person name="Cannon G.C."/>
            <person name="Heinhorst S."/>
            <person name="Woyke T."/>
        </authorList>
    </citation>
    <scope>NUCLEOTIDE SEQUENCE [LARGE SCALE GENOMIC DNA]</scope>
    <source>
        <strain evidence="10">K12</strain>
    </source>
</reference>
<dbReference type="EMBL" id="CP002021">
    <property type="protein sequence ID" value="ADG31411.1"/>
    <property type="molecule type" value="Genomic_DNA"/>
</dbReference>
<feature type="transmembrane region" description="Helical" evidence="8">
    <location>
        <begin position="286"/>
        <end position="308"/>
    </location>
</feature>
<feature type="transmembrane region" description="Helical" evidence="8">
    <location>
        <begin position="244"/>
        <end position="265"/>
    </location>
</feature>
<keyword evidence="2 8" id="KW-0813">Transport</keyword>
<evidence type="ECO:0000256" key="3">
    <source>
        <dbReference type="ARBA" id="ARBA00022475"/>
    </source>
</evidence>
<name>D5X2S8_THIK1</name>
<keyword evidence="7 8" id="KW-0472">Membrane</keyword>
<comment type="subcellular location">
    <subcellularLocation>
        <location evidence="1">Cell inner membrane</location>
        <topology evidence="1">Multi-pass membrane protein</topology>
    </subcellularLocation>
    <subcellularLocation>
        <location evidence="8">Cell membrane</location>
        <topology evidence="8">Multi-pass membrane protein</topology>
    </subcellularLocation>
</comment>
<evidence type="ECO:0000256" key="8">
    <source>
        <dbReference type="RuleBase" id="RU363032"/>
    </source>
</evidence>
<proteinExistence type="inferred from homology"/>
<organism evidence="10">
    <name type="scientific">Thiomonas intermedia (strain K12)</name>
    <name type="common">Thiobacillus intermedius</name>
    <dbReference type="NCBI Taxonomy" id="75379"/>
    <lineage>
        <taxon>Bacteria</taxon>
        <taxon>Pseudomonadati</taxon>
        <taxon>Pseudomonadota</taxon>
        <taxon>Betaproteobacteria</taxon>
        <taxon>Burkholderiales</taxon>
        <taxon>Thiomonas</taxon>
    </lineage>
</organism>
<keyword evidence="3" id="KW-1003">Cell membrane</keyword>
<dbReference type="InterPro" id="IPR000515">
    <property type="entry name" value="MetI-like"/>
</dbReference>
<evidence type="ECO:0000256" key="4">
    <source>
        <dbReference type="ARBA" id="ARBA00022519"/>
    </source>
</evidence>
<dbReference type="Pfam" id="PF00528">
    <property type="entry name" value="BPD_transp_1"/>
    <property type="match status" value="1"/>
</dbReference>
<evidence type="ECO:0000256" key="1">
    <source>
        <dbReference type="ARBA" id="ARBA00004429"/>
    </source>
</evidence>
<dbReference type="KEGG" id="tin:Tint_2058"/>
<evidence type="ECO:0000256" key="7">
    <source>
        <dbReference type="ARBA" id="ARBA00023136"/>
    </source>
</evidence>
<feature type="transmembrane region" description="Helical" evidence="8">
    <location>
        <begin position="53"/>
        <end position="83"/>
    </location>
</feature>
<dbReference type="eggNOG" id="COG1178">
    <property type="taxonomic scope" value="Bacteria"/>
</dbReference>
<dbReference type="BioCyc" id="TINT75379:TINT_RS10270-MONOMER"/>
<gene>
    <name evidence="10" type="ordered locus">Tint_2058</name>
</gene>
<accession>D5X2S8</accession>
<dbReference type="PROSITE" id="PS50928">
    <property type="entry name" value="ABC_TM1"/>
    <property type="match status" value="2"/>
</dbReference>
<keyword evidence="6 8" id="KW-1133">Transmembrane helix</keyword>
<feature type="transmembrane region" description="Helical" evidence="8">
    <location>
        <begin position="515"/>
        <end position="536"/>
    </location>
</feature>
<keyword evidence="4" id="KW-0997">Cell inner membrane</keyword>
<dbReference type="SUPFAM" id="SSF161098">
    <property type="entry name" value="MetI-like"/>
    <property type="match status" value="2"/>
</dbReference>
<feature type="transmembrane region" description="Helical" evidence="8">
    <location>
        <begin position="408"/>
        <end position="428"/>
    </location>
</feature>
<feature type="domain" description="ABC transmembrane type-1" evidence="9">
    <location>
        <begin position="56"/>
        <end position="262"/>
    </location>
</feature>
<evidence type="ECO:0000313" key="10">
    <source>
        <dbReference type="EMBL" id="ADG31411.1"/>
    </source>
</evidence>
<dbReference type="STRING" id="75379.Tint_2058"/>
<dbReference type="PANTHER" id="PTHR43357">
    <property type="entry name" value="INNER MEMBRANE ABC TRANSPORTER PERMEASE PROTEIN YDCV"/>
    <property type="match status" value="1"/>
</dbReference>
<feature type="transmembrane region" description="Helical" evidence="8">
    <location>
        <begin position="344"/>
        <end position="366"/>
    </location>
</feature>
<dbReference type="InterPro" id="IPR035906">
    <property type="entry name" value="MetI-like_sf"/>
</dbReference>
<evidence type="ECO:0000256" key="5">
    <source>
        <dbReference type="ARBA" id="ARBA00022692"/>
    </source>
</evidence>
<dbReference type="GO" id="GO:0005886">
    <property type="term" value="C:plasma membrane"/>
    <property type="evidence" value="ECO:0007669"/>
    <property type="project" value="UniProtKB-SubCell"/>
</dbReference>
<keyword evidence="5 8" id="KW-0812">Transmembrane</keyword>
<dbReference type="PANTHER" id="PTHR43357:SF3">
    <property type="entry name" value="FE(3+)-TRANSPORT SYSTEM PERMEASE PROTEIN FBPB 2"/>
    <property type="match status" value="1"/>
</dbReference>
<feature type="transmembrane region" description="Helical" evidence="8">
    <location>
        <begin position="469"/>
        <end position="490"/>
    </location>
</feature>
<dbReference type="CDD" id="cd06261">
    <property type="entry name" value="TM_PBP2"/>
    <property type="match status" value="1"/>
</dbReference>
<feature type="transmembrane region" description="Helical" evidence="8">
    <location>
        <begin position="191"/>
        <end position="208"/>
    </location>
</feature>
<dbReference type="GO" id="GO:0055085">
    <property type="term" value="P:transmembrane transport"/>
    <property type="evidence" value="ECO:0007669"/>
    <property type="project" value="InterPro"/>
</dbReference>
<dbReference type="AlphaFoldDB" id="D5X2S8"/>
<evidence type="ECO:0000256" key="6">
    <source>
        <dbReference type="ARBA" id="ARBA00022989"/>
    </source>
</evidence>
<feature type="transmembrane region" description="Helical" evidence="8">
    <location>
        <begin position="95"/>
        <end position="115"/>
    </location>
</feature>
<evidence type="ECO:0000259" key="9">
    <source>
        <dbReference type="PROSITE" id="PS50928"/>
    </source>
</evidence>
<comment type="similarity">
    <text evidence="8">Belongs to the binding-protein-dependent transport system permease family.</text>
</comment>
<feature type="transmembrane region" description="Helical" evidence="8">
    <location>
        <begin position="135"/>
        <end position="158"/>
    </location>
</feature>
<dbReference type="HOGENOM" id="CLU_021838_2_0_4"/>
<dbReference type="Gene3D" id="1.10.3720.10">
    <property type="entry name" value="MetI-like"/>
    <property type="match status" value="2"/>
</dbReference>
<evidence type="ECO:0000256" key="2">
    <source>
        <dbReference type="ARBA" id="ARBA00022448"/>
    </source>
</evidence>
<feature type="transmembrane region" description="Helical" evidence="8">
    <location>
        <begin position="378"/>
        <end position="402"/>
    </location>
</feature>
<feature type="domain" description="ABC transmembrane type-1" evidence="9">
    <location>
        <begin position="340"/>
        <end position="532"/>
    </location>
</feature>